<gene>
    <name evidence="1" type="ORF">D9C73_016741</name>
</gene>
<name>A0A4V6AR10_COLLU</name>
<reference evidence="1 2" key="1">
    <citation type="submission" date="2019-01" db="EMBL/GenBank/DDBJ databases">
        <title>Genome Assembly of Collichthys lucidus.</title>
        <authorList>
            <person name="Cai M."/>
            <person name="Xiao S."/>
        </authorList>
    </citation>
    <scope>NUCLEOTIDE SEQUENCE [LARGE SCALE GENOMIC DNA]</scope>
    <source>
        <strain evidence="1">JT15FE1705JMU</strain>
        <tissue evidence="1">Muscle</tissue>
    </source>
</reference>
<dbReference type="STRING" id="240159.A0A4V6AR10"/>
<evidence type="ECO:0000313" key="1">
    <source>
        <dbReference type="EMBL" id="TKS82632.1"/>
    </source>
</evidence>
<protein>
    <submittedName>
        <fullName evidence="1">Protein PTHB1</fullName>
    </submittedName>
</protein>
<accession>A0A4V6AR10</accession>
<dbReference type="Proteomes" id="UP000298787">
    <property type="component" value="Chromosome 14"/>
</dbReference>
<evidence type="ECO:0000313" key="2">
    <source>
        <dbReference type="Proteomes" id="UP000298787"/>
    </source>
</evidence>
<dbReference type="EMBL" id="CM014091">
    <property type="protein sequence ID" value="TKS82632.1"/>
    <property type="molecule type" value="Genomic_DNA"/>
</dbReference>
<dbReference type="AlphaFoldDB" id="A0A4V6AR10"/>
<keyword evidence="2" id="KW-1185">Reference proteome</keyword>
<organism evidence="1 2">
    <name type="scientific">Collichthys lucidus</name>
    <name type="common">Big head croaker</name>
    <name type="synonym">Sciaena lucida</name>
    <dbReference type="NCBI Taxonomy" id="240159"/>
    <lineage>
        <taxon>Eukaryota</taxon>
        <taxon>Metazoa</taxon>
        <taxon>Chordata</taxon>
        <taxon>Craniata</taxon>
        <taxon>Vertebrata</taxon>
        <taxon>Euteleostomi</taxon>
        <taxon>Actinopterygii</taxon>
        <taxon>Neopterygii</taxon>
        <taxon>Teleostei</taxon>
        <taxon>Neoteleostei</taxon>
        <taxon>Acanthomorphata</taxon>
        <taxon>Eupercaria</taxon>
        <taxon>Sciaenidae</taxon>
        <taxon>Collichthys</taxon>
    </lineage>
</organism>
<sequence length="79" mass="9274">MWLVVKELVQRFDRHFTKLGVKDFKKSFSGPLPLQEYFLSVDHHFQGNVSVLVRGPQVVDRWDEPSVCQQTQTDEDLLK</sequence>
<proteinExistence type="predicted"/>